<reference evidence="1" key="1">
    <citation type="submission" date="2019-08" db="EMBL/GenBank/DDBJ databases">
        <authorList>
            <person name="Kucharzyk K."/>
            <person name="Murdoch R.W."/>
            <person name="Higgins S."/>
            <person name="Loffler F."/>
        </authorList>
    </citation>
    <scope>NUCLEOTIDE SEQUENCE</scope>
</reference>
<evidence type="ECO:0008006" key="2">
    <source>
        <dbReference type="Google" id="ProtNLM"/>
    </source>
</evidence>
<organism evidence="1">
    <name type="scientific">bioreactor metagenome</name>
    <dbReference type="NCBI Taxonomy" id="1076179"/>
    <lineage>
        <taxon>unclassified sequences</taxon>
        <taxon>metagenomes</taxon>
        <taxon>ecological metagenomes</taxon>
    </lineage>
</organism>
<evidence type="ECO:0000313" key="1">
    <source>
        <dbReference type="EMBL" id="MPM46838.1"/>
    </source>
</evidence>
<gene>
    <name evidence="1" type="ORF">SDC9_93545</name>
</gene>
<sequence length="333" mass="37934">MKQTALIVLLLIAGNKLFSQSDSAKPDQSLFFADIHAFFMSDINDKTTPQASFGMSTAIMGYKKTFSEKVTATIMYDVTRTTNFIYPDSIGISSYFEGSKYTAFLKMAEIDWKVKPWAEFCFGQLLNEQYLTVQDKHWGLRYVNTTMQEYFRFGNPADFGARIKIKPVSTLTISLTAMNGEGPFRYQDRESLFQYSINAEFRPKEHLIFKAYADYQPHATGLSEDRSAVSIFAGYKKGKWMAGAEYNLVMNNSYVDGTDLSGISIYSSYKTGEKTTVFARADYLLKYGIVENEMYFMAGAEYRPVKAFGLSVNIKRNTWLNTFIPYLNAGIRF</sequence>
<name>A0A645A286_9ZZZZ</name>
<dbReference type="SUPFAM" id="SSF56935">
    <property type="entry name" value="Porins"/>
    <property type="match status" value="1"/>
</dbReference>
<comment type="caution">
    <text evidence="1">The sequence shown here is derived from an EMBL/GenBank/DDBJ whole genome shotgun (WGS) entry which is preliminary data.</text>
</comment>
<dbReference type="AlphaFoldDB" id="A0A645A286"/>
<proteinExistence type="predicted"/>
<dbReference type="EMBL" id="VSSQ01011440">
    <property type="protein sequence ID" value="MPM46838.1"/>
    <property type="molecule type" value="Genomic_DNA"/>
</dbReference>
<protein>
    <recommendedName>
        <fullName evidence="2">Porin domain-containing protein</fullName>
    </recommendedName>
</protein>
<accession>A0A645A286</accession>